<keyword evidence="1" id="KW-0812">Transmembrane</keyword>
<reference evidence="3" key="1">
    <citation type="journal article" date="2019" name="Int. J. Syst. Evol. Microbiol.">
        <title>The Global Catalogue of Microorganisms (GCM) 10K type strain sequencing project: providing services to taxonomists for standard genome sequencing and annotation.</title>
        <authorList>
            <consortium name="The Broad Institute Genomics Platform"/>
            <consortium name="The Broad Institute Genome Sequencing Center for Infectious Disease"/>
            <person name="Wu L."/>
            <person name="Ma J."/>
        </authorList>
    </citation>
    <scope>NUCLEOTIDE SEQUENCE [LARGE SCALE GENOMIC DNA]</scope>
    <source>
        <strain evidence="3">NBRC 108728</strain>
    </source>
</reference>
<organism evidence="2 3">
    <name type="scientific">Frondihabitans sucicola</name>
    <dbReference type="NCBI Taxonomy" id="1268041"/>
    <lineage>
        <taxon>Bacteria</taxon>
        <taxon>Bacillati</taxon>
        <taxon>Actinomycetota</taxon>
        <taxon>Actinomycetes</taxon>
        <taxon>Micrococcales</taxon>
        <taxon>Microbacteriaceae</taxon>
        <taxon>Frondihabitans</taxon>
    </lineage>
</organism>
<evidence type="ECO:0000256" key="1">
    <source>
        <dbReference type="SAM" id="Phobius"/>
    </source>
</evidence>
<dbReference type="EMBL" id="AP027732">
    <property type="protein sequence ID" value="BDZ48340.1"/>
    <property type="molecule type" value="Genomic_DNA"/>
</dbReference>
<evidence type="ECO:0000313" key="2">
    <source>
        <dbReference type="EMBL" id="BDZ48340.1"/>
    </source>
</evidence>
<dbReference type="Proteomes" id="UP001321486">
    <property type="component" value="Chromosome"/>
</dbReference>
<accession>A0ABN6XTN2</accession>
<keyword evidence="3" id="KW-1185">Reference proteome</keyword>
<gene>
    <name evidence="2" type="ORF">GCM10025867_05810</name>
</gene>
<proteinExistence type="predicted"/>
<keyword evidence="1" id="KW-1133">Transmembrane helix</keyword>
<feature type="transmembrane region" description="Helical" evidence="1">
    <location>
        <begin position="12"/>
        <end position="33"/>
    </location>
</feature>
<dbReference type="RefSeq" id="WP_286345333.1">
    <property type="nucleotide sequence ID" value="NZ_AP027732.1"/>
</dbReference>
<protein>
    <submittedName>
        <fullName evidence="2">Uncharacterized protein</fullName>
    </submittedName>
</protein>
<sequence length="326" mass="34228">MAAPVGNTTRAALIWGGLAAVVIGGFFVVVAILNATVYSAPGFVRGYLDALDQGDTGSALSLAGVTPGADDVLLTVSESGRISDAHVVSDHPTARGGRVVTVSFRAGGATHRAPFAVEKDGVFGGLFTRWAFQTAPTASIEITPAHDPRFTANGVAIRSKSADLATRYTVLAPAVFELAHDTTYLTAAPATAVVAAPGAVVKATVTVAPKKSFVQKVTTDVTKYLRTTCLPQRVLLPSGCPFGEQIDDRLTSEPTWSMTSYPPVTMRPTATAGVWLVSEATGEAHLKVGAQSLYDGHPYTIDERVPFQVEYLVTIGSDNRLTITPR</sequence>
<evidence type="ECO:0000313" key="3">
    <source>
        <dbReference type="Proteomes" id="UP001321486"/>
    </source>
</evidence>
<name>A0ABN6XTN2_9MICO</name>
<keyword evidence="1" id="KW-0472">Membrane</keyword>